<dbReference type="GO" id="GO:0033499">
    <property type="term" value="P:galactose catabolic process via UDP-galactose, Leloir pathway"/>
    <property type="evidence" value="ECO:0007669"/>
    <property type="project" value="TreeGrafter"/>
</dbReference>
<name>A0AAU7MVX6_9FLAO</name>
<dbReference type="SUPFAM" id="SSF54197">
    <property type="entry name" value="HIT-like"/>
    <property type="match status" value="1"/>
</dbReference>
<proteinExistence type="predicted"/>
<dbReference type="PANTHER" id="PTHR11943:SF1">
    <property type="entry name" value="GALACTOSE-1-PHOSPHATE URIDYLYLTRANSFERASE"/>
    <property type="match status" value="1"/>
</dbReference>
<evidence type="ECO:0000256" key="2">
    <source>
        <dbReference type="ARBA" id="ARBA00022679"/>
    </source>
</evidence>
<dbReference type="InterPro" id="IPR036265">
    <property type="entry name" value="HIT-like_sf"/>
</dbReference>
<evidence type="ECO:0000259" key="5">
    <source>
        <dbReference type="Pfam" id="PF01087"/>
    </source>
</evidence>
<keyword evidence="4" id="KW-0119">Carbohydrate metabolism</keyword>
<feature type="domain" description="Galactose-1-phosphate uridyl transferase N-terminal" evidence="5">
    <location>
        <begin position="8"/>
        <end position="94"/>
    </location>
</feature>
<organism evidence="6">
    <name type="scientific">Flagellimonas sp. MMG031</name>
    <dbReference type="NCBI Taxonomy" id="3158549"/>
    <lineage>
        <taxon>Bacteria</taxon>
        <taxon>Pseudomonadati</taxon>
        <taxon>Bacteroidota</taxon>
        <taxon>Flavobacteriia</taxon>
        <taxon>Flavobacteriales</taxon>
        <taxon>Flavobacteriaceae</taxon>
        <taxon>Flagellimonas</taxon>
    </lineage>
</organism>
<dbReference type="PANTHER" id="PTHR11943">
    <property type="entry name" value="GALACTOSE-1-PHOSPHATE URIDYLYLTRANSFERASE"/>
    <property type="match status" value="1"/>
</dbReference>
<sequence>MAENQWNQIPYRSYNILTGEWTLVSTNRIKRSWQGTQEELTKKTKPSNDKDCYLCPRNMRAHAHKNPGYEQVSSFANDFSALLEDTPPEESTAVRLRNLLTQHYGKV</sequence>
<keyword evidence="2" id="KW-0808">Transferase</keyword>
<dbReference type="EMBL" id="CP157804">
    <property type="protein sequence ID" value="XBQ22761.1"/>
    <property type="molecule type" value="Genomic_DNA"/>
</dbReference>
<evidence type="ECO:0000256" key="1">
    <source>
        <dbReference type="ARBA" id="ARBA00016340"/>
    </source>
</evidence>
<evidence type="ECO:0000256" key="3">
    <source>
        <dbReference type="ARBA" id="ARBA00022695"/>
    </source>
</evidence>
<evidence type="ECO:0000256" key="4">
    <source>
        <dbReference type="ARBA" id="ARBA00023277"/>
    </source>
</evidence>
<dbReference type="AlphaFoldDB" id="A0AAU7MVX6"/>
<dbReference type="InterPro" id="IPR005849">
    <property type="entry name" value="GalP_Utransf_N"/>
</dbReference>
<keyword evidence="3" id="KW-0548">Nucleotidyltransferase</keyword>
<dbReference type="InterPro" id="IPR001937">
    <property type="entry name" value="GalP_UDPtransf1"/>
</dbReference>
<dbReference type="Pfam" id="PF01087">
    <property type="entry name" value="GalP_UDP_transf"/>
    <property type="match status" value="1"/>
</dbReference>
<accession>A0AAU7MVX6</accession>
<reference evidence="6" key="1">
    <citation type="submission" date="2024-05" db="EMBL/GenBank/DDBJ databases">
        <title>Draft Genome Sequences of Flagellimonas sp. MMG031 and Marinobacter sp. MMG032 Isolated from the dinoflagellate Symbiodinium pilosum.</title>
        <authorList>
            <person name="Shikuma N.J."/>
            <person name="Farrell M.V."/>
        </authorList>
    </citation>
    <scope>NUCLEOTIDE SEQUENCE</scope>
    <source>
        <strain evidence="6">MMG031</strain>
    </source>
</reference>
<dbReference type="KEGG" id="fld:ABNE31_14275"/>
<dbReference type="GO" id="GO:0005737">
    <property type="term" value="C:cytoplasm"/>
    <property type="evidence" value="ECO:0007669"/>
    <property type="project" value="TreeGrafter"/>
</dbReference>
<dbReference type="GO" id="GO:0008270">
    <property type="term" value="F:zinc ion binding"/>
    <property type="evidence" value="ECO:0007669"/>
    <property type="project" value="InterPro"/>
</dbReference>
<dbReference type="RefSeq" id="WP_349351590.1">
    <property type="nucleotide sequence ID" value="NZ_CP157804.1"/>
</dbReference>
<dbReference type="GO" id="GO:0008108">
    <property type="term" value="F:UDP-glucose:hexose-1-phosphate uridylyltransferase activity"/>
    <property type="evidence" value="ECO:0007669"/>
    <property type="project" value="InterPro"/>
</dbReference>
<protein>
    <recommendedName>
        <fullName evidence="1">Galactose-1-phosphate uridylyltransferase</fullName>
    </recommendedName>
</protein>
<gene>
    <name evidence="6" type="ORF">ABNE31_14275</name>
</gene>
<evidence type="ECO:0000313" key="6">
    <source>
        <dbReference type="EMBL" id="XBQ22761.1"/>
    </source>
</evidence>
<dbReference type="Gene3D" id="3.30.428.10">
    <property type="entry name" value="HIT-like"/>
    <property type="match status" value="1"/>
</dbReference>